<dbReference type="Proteomes" id="UP000193218">
    <property type="component" value="Unassembled WGS sequence"/>
</dbReference>
<comment type="caution">
    <text evidence="2">The sequence shown here is derived from an EMBL/GenBank/DDBJ whole genome shotgun (WGS) entry which is preliminary data.</text>
</comment>
<dbReference type="STRING" id="4999.A0A1Y1U8C0"/>
<dbReference type="GeneID" id="33560475"/>
<gene>
    <name evidence="2" type="ORF">BD324DRAFT_653526</name>
</gene>
<feature type="region of interest" description="Disordered" evidence="1">
    <location>
        <begin position="1"/>
        <end position="153"/>
    </location>
</feature>
<feature type="compositionally biased region" description="Low complexity" evidence="1">
    <location>
        <begin position="307"/>
        <end position="337"/>
    </location>
</feature>
<keyword evidence="3" id="KW-1185">Reference proteome</keyword>
<feature type="compositionally biased region" description="Polar residues" evidence="1">
    <location>
        <begin position="244"/>
        <end position="257"/>
    </location>
</feature>
<protein>
    <submittedName>
        <fullName evidence="2">Uncharacterized protein</fullName>
    </submittedName>
</protein>
<feature type="region of interest" description="Disordered" evidence="1">
    <location>
        <begin position="510"/>
        <end position="557"/>
    </location>
</feature>
<feature type="compositionally biased region" description="Low complexity" evidence="1">
    <location>
        <begin position="22"/>
        <end position="38"/>
    </location>
</feature>
<organism evidence="2 3">
    <name type="scientific">Kockovaella imperatae</name>
    <dbReference type="NCBI Taxonomy" id="4999"/>
    <lineage>
        <taxon>Eukaryota</taxon>
        <taxon>Fungi</taxon>
        <taxon>Dikarya</taxon>
        <taxon>Basidiomycota</taxon>
        <taxon>Agaricomycotina</taxon>
        <taxon>Tremellomycetes</taxon>
        <taxon>Tremellales</taxon>
        <taxon>Cuniculitremaceae</taxon>
        <taxon>Kockovaella</taxon>
    </lineage>
</organism>
<dbReference type="AlphaFoldDB" id="A0A1Y1U8C0"/>
<dbReference type="InParanoid" id="A0A1Y1U8C0"/>
<dbReference type="EMBL" id="NBSH01000015">
    <property type="protein sequence ID" value="ORX34258.1"/>
    <property type="molecule type" value="Genomic_DNA"/>
</dbReference>
<sequence>MMIAAPTDLPPPPPSADPREPSPTTTRGRTIRTPQRPRSPMASRGASPTRMSSPTPTGQHSPSPGDVTHDHPPIGLAQPVPRPLGTSPPPIAYTGHGSSPPGMTGSGSPSVNPISSPQHHQQHHHHHHHHAHHVPPYRSRPSSPSASSIHSSTSAIFERDIELPAVASLSLNPNQTQTHTLSHKSSRLSHLSQASALDHSVPAVLQDAVEALHTEENESPANGIQGLEIEAPVPIAAINMARQSSTSIPRKASTQSGVAALHHSRSPSPVSMHSGASGAASPTRSPPILAQLATQHSSGSMMGHLDGGVSPTSGGSGVSAAGVGRPGLSTRISSGPEGPSGGSNGGHDGEGTDPSSPPARPEELTSAAAAAAATAKADDLGSFTPTPPVGHSVSSFLPHNHLGNTANKDKRRISYISYNDLLLSVPTTVTPLADITSGNLSPDHLPGTISPSVSALSPGLGASVSGGIAGAATVSPSQTPTPGTGNLGTLGSSTGSIHTGVHETGVLGESRMSGSWDAGTPGSRMGLGLGDGEWGRQGLGGGLEQRLEGYASEESKV</sequence>
<name>A0A1Y1U8C0_9TREE</name>
<feature type="compositionally biased region" description="Basic residues" evidence="1">
    <location>
        <begin position="120"/>
        <end position="135"/>
    </location>
</feature>
<accession>A0A1Y1U8C0</accession>
<proteinExistence type="predicted"/>
<feature type="compositionally biased region" description="Low complexity" evidence="1">
    <location>
        <begin position="95"/>
        <end position="110"/>
    </location>
</feature>
<feature type="compositionally biased region" description="Low complexity" evidence="1">
    <location>
        <begin position="139"/>
        <end position="153"/>
    </location>
</feature>
<feature type="compositionally biased region" description="Gly residues" evidence="1">
    <location>
        <begin position="525"/>
        <end position="543"/>
    </location>
</feature>
<evidence type="ECO:0000313" key="2">
    <source>
        <dbReference type="EMBL" id="ORX34258.1"/>
    </source>
</evidence>
<feature type="compositionally biased region" description="Pro residues" evidence="1">
    <location>
        <begin position="80"/>
        <end position="91"/>
    </location>
</feature>
<dbReference type="OrthoDB" id="2563900at2759"/>
<evidence type="ECO:0000313" key="3">
    <source>
        <dbReference type="Proteomes" id="UP000193218"/>
    </source>
</evidence>
<reference evidence="2 3" key="1">
    <citation type="submission" date="2017-03" db="EMBL/GenBank/DDBJ databases">
        <title>Widespread Adenine N6-methylation of Active Genes in Fungi.</title>
        <authorList>
            <consortium name="DOE Joint Genome Institute"/>
            <person name="Mondo S.J."/>
            <person name="Dannebaum R.O."/>
            <person name="Kuo R.C."/>
            <person name="Louie K.B."/>
            <person name="Bewick A.J."/>
            <person name="Labutti K."/>
            <person name="Haridas S."/>
            <person name="Kuo A."/>
            <person name="Salamov A."/>
            <person name="Ahrendt S.R."/>
            <person name="Lau R."/>
            <person name="Bowen B.P."/>
            <person name="Lipzen A."/>
            <person name="Sullivan W."/>
            <person name="Andreopoulos W.B."/>
            <person name="Clum A."/>
            <person name="Lindquist E."/>
            <person name="Daum C."/>
            <person name="Northen T.R."/>
            <person name="Ramamoorthy G."/>
            <person name="Schmitz R.J."/>
            <person name="Gryganskyi A."/>
            <person name="Culley D."/>
            <person name="Magnuson J."/>
            <person name="James T.Y."/>
            <person name="O'Malley M.A."/>
            <person name="Stajich J.E."/>
            <person name="Spatafora J.W."/>
            <person name="Visel A."/>
            <person name="Grigoriev I.V."/>
        </authorList>
    </citation>
    <scope>NUCLEOTIDE SEQUENCE [LARGE SCALE GENOMIC DNA]</scope>
    <source>
        <strain evidence="2 3">NRRL Y-17943</strain>
    </source>
</reference>
<feature type="region of interest" description="Disordered" evidence="1">
    <location>
        <begin position="244"/>
        <end position="395"/>
    </location>
</feature>
<evidence type="ECO:0000256" key="1">
    <source>
        <dbReference type="SAM" id="MobiDB-lite"/>
    </source>
</evidence>
<feature type="compositionally biased region" description="Polar residues" evidence="1">
    <location>
        <begin position="49"/>
        <end position="62"/>
    </location>
</feature>
<dbReference type="RefSeq" id="XP_021868536.1">
    <property type="nucleotide sequence ID" value="XM_022018666.1"/>
</dbReference>